<comment type="caution">
    <text evidence="1">The sequence shown here is derived from an EMBL/GenBank/DDBJ whole genome shotgun (WGS) entry which is preliminary data.</text>
</comment>
<dbReference type="Proteomes" id="UP001607302">
    <property type="component" value="Unassembled WGS sequence"/>
</dbReference>
<evidence type="ECO:0000313" key="2">
    <source>
        <dbReference type="Proteomes" id="UP001607302"/>
    </source>
</evidence>
<name>A0ABD2A8P2_VESSQ</name>
<accession>A0ABD2A8P2</accession>
<dbReference type="EMBL" id="JAUDFV010000154">
    <property type="protein sequence ID" value="KAL2716155.1"/>
    <property type="molecule type" value="Genomic_DNA"/>
</dbReference>
<keyword evidence="2" id="KW-1185">Reference proteome</keyword>
<proteinExistence type="predicted"/>
<evidence type="ECO:0000313" key="1">
    <source>
        <dbReference type="EMBL" id="KAL2716155.1"/>
    </source>
</evidence>
<organism evidence="1 2">
    <name type="scientific">Vespula squamosa</name>
    <name type="common">Southern yellow jacket</name>
    <name type="synonym">Wasp</name>
    <dbReference type="NCBI Taxonomy" id="30214"/>
    <lineage>
        <taxon>Eukaryota</taxon>
        <taxon>Metazoa</taxon>
        <taxon>Ecdysozoa</taxon>
        <taxon>Arthropoda</taxon>
        <taxon>Hexapoda</taxon>
        <taxon>Insecta</taxon>
        <taxon>Pterygota</taxon>
        <taxon>Neoptera</taxon>
        <taxon>Endopterygota</taxon>
        <taxon>Hymenoptera</taxon>
        <taxon>Apocrita</taxon>
        <taxon>Aculeata</taxon>
        <taxon>Vespoidea</taxon>
        <taxon>Vespidae</taxon>
        <taxon>Vespinae</taxon>
        <taxon>Vespula</taxon>
    </lineage>
</organism>
<reference evidence="1 2" key="1">
    <citation type="journal article" date="2024" name="Ann. Entomol. Soc. Am.">
        <title>Genomic analyses of the southern and eastern yellowjacket wasps (Hymenoptera: Vespidae) reveal evolutionary signatures of social life.</title>
        <authorList>
            <person name="Catto M.A."/>
            <person name="Caine P.B."/>
            <person name="Orr S.E."/>
            <person name="Hunt B.G."/>
            <person name="Goodisman M.A.D."/>
        </authorList>
    </citation>
    <scope>NUCLEOTIDE SEQUENCE [LARGE SCALE GENOMIC DNA]</scope>
    <source>
        <strain evidence="1">233</strain>
        <tissue evidence="1">Head and thorax</tissue>
    </source>
</reference>
<dbReference type="AlphaFoldDB" id="A0ABD2A8P2"/>
<gene>
    <name evidence="1" type="ORF">V1478_013831</name>
</gene>
<protein>
    <submittedName>
        <fullName evidence="1">Uncharacterized protein</fullName>
    </submittedName>
</protein>
<sequence>MERKRNPREVLALQFEMVEIRNKEPTRIAKWGRGSGDRELNILCATLKVGERRRALVKESDFMQIIFSIANVDKTENIHSMELAKDMTLQRARISFEMRTRKKNRSGKEHVQVHGLSCLLKTEPRESLFAFLANGVLTQAFSWHSVSARKRVFPSAYRLVHLGGCAAGPSCWKSGLVSADAIKVLVLDIENCMVLYYAGIRKE</sequence>